<evidence type="ECO:0000313" key="3">
    <source>
        <dbReference type="Proteomes" id="UP000093795"/>
    </source>
</evidence>
<dbReference type="EMBL" id="LZKQ01000274">
    <property type="protein sequence ID" value="OBI76825.1"/>
    <property type="molecule type" value="Genomic_DNA"/>
</dbReference>
<evidence type="ECO:0000259" key="1">
    <source>
        <dbReference type="PROSITE" id="PS51708"/>
    </source>
</evidence>
<protein>
    <recommendedName>
        <fullName evidence="1">CHAD domain-containing protein</fullName>
    </recommendedName>
</protein>
<dbReference type="Proteomes" id="UP000093795">
    <property type="component" value="Unassembled WGS sequence"/>
</dbReference>
<dbReference type="STRING" id="1790.A5645_15990"/>
<name>A0A1A3BPB9_MYCAS</name>
<feature type="domain" description="CHAD" evidence="1">
    <location>
        <begin position="1"/>
        <end position="274"/>
    </location>
</feature>
<comment type="caution">
    <text evidence="2">The sequence shown here is derived from an EMBL/GenBank/DDBJ whole genome shotgun (WGS) entry which is preliminary data.</text>
</comment>
<dbReference type="InterPro" id="IPR038186">
    <property type="entry name" value="CHAD_dom_sf"/>
</dbReference>
<sequence>MPDTRAVEALTDYLNTQLDEITDGDAGLRRGDDPIHDTRVAIRRLRSTLRVFRKVLDGSAVGDMDDELKWFAGLLGEVRDCHVQSRRFSDALDELPDTLVLGPVRSRIRNELKAIELPARARVAEAMESERYLALTAVLRDWRADPPIAAGLTRGQLRRRTDRARHKADKRLAEALDDGSGEMLHRARKAAKRARYAAELCRPIDRDAKRVVKRYKHIQRVLGDHQDAEVATATLRRLAIAAGTTPGENGFTYGLLYAGERQIATRSREAVRRL</sequence>
<accession>A0A1A3BPB9</accession>
<dbReference type="Pfam" id="PF05235">
    <property type="entry name" value="CHAD"/>
    <property type="match status" value="1"/>
</dbReference>
<dbReference type="SMART" id="SM00880">
    <property type="entry name" value="CHAD"/>
    <property type="match status" value="1"/>
</dbReference>
<evidence type="ECO:0000313" key="2">
    <source>
        <dbReference type="EMBL" id="OBI76825.1"/>
    </source>
</evidence>
<dbReference type="Gene3D" id="1.40.20.10">
    <property type="entry name" value="CHAD domain"/>
    <property type="match status" value="1"/>
</dbReference>
<gene>
    <name evidence="2" type="ORF">A9X01_03240</name>
</gene>
<dbReference type="PANTHER" id="PTHR39339:SF1">
    <property type="entry name" value="CHAD DOMAIN-CONTAINING PROTEIN"/>
    <property type="match status" value="1"/>
</dbReference>
<reference evidence="2 3" key="1">
    <citation type="submission" date="2016-06" db="EMBL/GenBank/DDBJ databases">
        <authorList>
            <person name="Kjaerup R.B."/>
            <person name="Dalgaard T.S."/>
            <person name="Juul-Madsen H.R."/>
        </authorList>
    </citation>
    <scope>NUCLEOTIDE SEQUENCE [LARGE SCALE GENOMIC DNA]</scope>
    <source>
        <strain evidence="2 3">1081914.2</strain>
    </source>
</reference>
<proteinExistence type="predicted"/>
<dbReference type="eggNOG" id="COG5607">
    <property type="taxonomic scope" value="Bacteria"/>
</dbReference>
<dbReference type="AlphaFoldDB" id="A0A1A3BPB9"/>
<dbReference type="PANTHER" id="PTHR39339">
    <property type="entry name" value="SLR1444 PROTEIN"/>
    <property type="match status" value="1"/>
</dbReference>
<dbReference type="RefSeq" id="WP_065122929.1">
    <property type="nucleotide sequence ID" value="NZ_LZKQ01000274.1"/>
</dbReference>
<dbReference type="PROSITE" id="PS51708">
    <property type="entry name" value="CHAD"/>
    <property type="match status" value="1"/>
</dbReference>
<organism evidence="2 3">
    <name type="scientific">Mycobacterium asiaticum</name>
    <dbReference type="NCBI Taxonomy" id="1790"/>
    <lineage>
        <taxon>Bacteria</taxon>
        <taxon>Bacillati</taxon>
        <taxon>Actinomycetota</taxon>
        <taxon>Actinomycetes</taxon>
        <taxon>Mycobacteriales</taxon>
        <taxon>Mycobacteriaceae</taxon>
        <taxon>Mycobacterium</taxon>
    </lineage>
</organism>
<dbReference type="InterPro" id="IPR007899">
    <property type="entry name" value="CHAD_dom"/>
</dbReference>